<accession>A0A963YWY0</accession>
<protein>
    <submittedName>
        <fullName evidence="1">Uncharacterized protein</fullName>
    </submittedName>
</protein>
<reference evidence="1" key="1">
    <citation type="journal article" date="2021" name="Microorganisms">
        <title>Acidisoma silvae sp. nov. and Acidisomacellulosilytica sp. nov., Two Acidophilic Bacteria Isolated from Decaying Wood, Hydrolyzing Cellulose and Producing Poly-3-hydroxybutyrate.</title>
        <authorList>
            <person name="Mieszkin S."/>
            <person name="Pouder E."/>
            <person name="Uroz S."/>
            <person name="Simon-Colin C."/>
            <person name="Alain K."/>
        </authorList>
    </citation>
    <scope>NUCLEOTIDE SEQUENCE</scope>
    <source>
        <strain evidence="1">HW T2.11</strain>
    </source>
</reference>
<sequence>MPIYNVELSRHTGADQSEAVSLTRISASCFLDARAKACAIAAERVQGWEGVTPDDVETSVKALN</sequence>
<proteinExistence type="predicted"/>
<gene>
    <name evidence="1" type="ORF">ASILVAE211_21685</name>
</gene>
<organism evidence="1 2">
    <name type="scientific">Acidisoma silvae</name>
    <dbReference type="NCBI Taxonomy" id="2802396"/>
    <lineage>
        <taxon>Bacteria</taxon>
        <taxon>Pseudomonadati</taxon>
        <taxon>Pseudomonadota</taxon>
        <taxon>Alphaproteobacteria</taxon>
        <taxon>Acetobacterales</taxon>
        <taxon>Acidocellaceae</taxon>
        <taxon>Acidisoma</taxon>
    </lineage>
</organism>
<dbReference type="AlphaFoldDB" id="A0A963YWY0"/>
<keyword evidence="2" id="KW-1185">Reference proteome</keyword>
<name>A0A963YWY0_9PROT</name>
<dbReference type="RefSeq" id="WP_227323466.1">
    <property type="nucleotide sequence ID" value="NZ_JAESVB010000018.1"/>
</dbReference>
<dbReference type="EMBL" id="JAESVB010000018">
    <property type="protein sequence ID" value="MCB8877820.1"/>
    <property type="molecule type" value="Genomic_DNA"/>
</dbReference>
<comment type="caution">
    <text evidence="1">The sequence shown here is derived from an EMBL/GenBank/DDBJ whole genome shotgun (WGS) entry which is preliminary data.</text>
</comment>
<evidence type="ECO:0000313" key="1">
    <source>
        <dbReference type="EMBL" id="MCB8877820.1"/>
    </source>
</evidence>
<reference evidence="1" key="2">
    <citation type="submission" date="2021-01" db="EMBL/GenBank/DDBJ databases">
        <authorList>
            <person name="Mieszkin S."/>
            <person name="Pouder E."/>
            <person name="Alain K."/>
        </authorList>
    </citation>
    <scope>NUCLEOTIDE SEQUENCE</scope>
    <source>
        <strain evidence="1">HW T2.11</strain>
    </source>
</reference>
<evidence type="ECO:0000313" key="2">
    <source>
        <dbReference type="Proteomes" id="UP000708298"/>
    </source>
</evidence>
<dbReference type="Proteomes" id="UP000708298">
    <property type="component" value="Unassembled WGS sequence"/>
</dbReference>